<dbReference type="InterPro" id="IPR008266">
    <property type="entry name" value="Tyr_kinase_AS"/>
</dbReference>
<dbReference type="InterPro" id="IPR000719">
    <property type="entry name" value="Prot_kinase_dom"/>
</dbReference>
<dbReference type="PANTHER" id="PTHR38248">
    <property type="entry name" value="FUNK1 6"/>
    <property type="match status" value="1"/>
</dbReference>
<dbReference type="SUPFAM" id="SSF56112">
    <property type="entry name" value="Protein kinase-like (PK-like)"/>
    <property type="match status" value="1"/>
</dbReference>
<evidence type="ECO:0000313" key="2">
    <source>
        <dbReference type="EMBL" id="KAJ8495545.1"/>
    </source>
</evidence>
<sequence>MYAPLERILDHIARSPSLGGHSAEPFDRVFRRQSATLTPNQYHTLGFPRFAPDLSLLRDRSLSQLPPAQQRRWCDRAGFIEVKPSNKQHAYPTVAGGPASRLLTQAANYARLHLSARPFSVFSISLLVFGCDFCVCIFDRHGVTVSPRYHMWDDLDILIRVVRSLTRVLDEHEVGLDPSVSPAPDTMLLNGAQAYIVDPIGSDPRRWCTLRDPIWSSLSLFGRGTTVWRVRALDANNKLCGPEMIMKTSWRSSDRDSESFVYHAIKGRHPGLAKYVVGADVTFPDNKYNRITAHALRGTTLGPNKLTSVLHRIVIETLGRPVWEYHSERELLEGFIAALEAHQFLAEQKILHRDISAGNILLAEDPLRQESAGFLTDLDFARLESDIEVKITETVSPPRGYGAIPSHLHGPSTRTLTKFGSQRGGQITGTLQFLSRRLLEAILSGKPTPPTTVEDDVESFLWVLVYAIYRRICFLDVDNSEEQKTLRRAFTKSFGGRTTEEILDARDTTIKRLTDSPLVIQHASAPLRYLLRQYQFTMVLAAERSYGTPLTINVSQHSAAFTHQSLLHALRSVLNQLCDHPELDHRFD</sequence>
<organism evidence="2 3">
    <name type="scientific">Trametes cubensis</name>
    <dbReference type="NCBI Taxonomy" id="1111947"/>
    <lineage>
        <taxon>Eukaryota</taxon>
        <taxon>Fungi</taxon>
        <taxon>Dikarya</taxon>
        <taxon>Basidiomycota</taxon>
        <taxon>Agaricomycotina</taxon>
        <taxon>Agaricomycetes</taxon>
        <taxon>Polyporales</taxon>
        <taxon>Polyporaceae</taxon>
        <taxon>Trametes</taxon>
    </lineage>
</organism>
<reference evidence="2" key="1">
    <citation type="submission" date="2022-11" db="EMBL/GenBank/DDBJ databases">
        <title>Genome Sequence of Cubamyces cubensis.</title>
        <authorList>
            <person name="Buettner E."/>
        </authorList>
    </citation>
    <scope>NUCLEOTIDE SEQUENCE</scope>
    <source>
        <strain evidence="2">MPL-01</strain>
    </source>
</reference>
<gene>
    <name evidence="2" type="ORF">ONZ51_g1666</name>
</gene>
<keyword evidence="3" id="KW-1185">Reference proteome</keyword>
<dbReference type="PROSITE" id="PS00109">
    <property type="entry name" value="PROTEIN_KINASE_TYR"/>
    <property type="match status" value="1"/>
</dbReference>
<dbReference type="PANTHER" id="PTHR38248:SF2">
    <property type="entry name" value="FUNK1 11"/>
    <property type="match status" value="1"/>
</dbReference>
<feature type="domain" description="Protein kinase" evidence="1">
    <location>
        <begin position="215"/>
        <end position="588"/>
    </location>
</feature>
<evidence type="ECO:0000259" key="1">
    <source>
        <dbReference type="PROSITE" id="PS50011"/>
    </source>
</evidence>
<accession>A0AAD7U1R1</accession>
<dbReference type="AlphaFoldDB" id="A0AAD7U1R1"/>
<dbReference type="GO" id="GO:0004672">
    <property type="term" value="F:protein kinase activity"/>
    <property type="evidence" value="ECO:0007669"/>
    <property type="project" value="InterPro"/>
</dbReference>
<evidence type="ECO:0000313" key="3">
    <source>
        <dbReference type="Proteomes" id="UP001215151"/>
    </source>
</evidence>
<dbReference type="EMBL" id="JAPEVG010000023">
    <property type="protein sequence ID" value="KAJ8495545.1"/>
    <property type="molecule type" value="Genomic_DNA"/>
</dbReference>
<dbReference type="GO" id="GO:0005524">
    <property type="term" value="F:ATP binding"/>
    <property type="evidence" value="ECO:0007669"/>
    <property type="project" value="InterPro"/>
</dbReference>
<dbReference type="InterPro" id="IPR040976">
    <property type="entry name" value="Pkinase_fungal"/>
</dbReference>
<proteinExistence type="predicted"/>
<protein>
    <recommendedName>
        <fullName evidence="1">Protein kinase domain-containing protein</fullName>
    </recommendedName>
</protein>
<comment type="caution">
    <text evidence="2">The sequence shown here is derived from an EMBL/GenBank/DDBJ whole genome shotgun (WGS) entry which is preliminary data.</text>
</comment>
<dbReference type="PROSITE" id="PS50011">
    <property type="entry name" value="PROTEIN_KINASE_DOM"/>
    <property type="match status" value="1"/>
</dbReference>
<dbReference type="Pfam" id="PF17667">
    <property type="entry name" value="Pkinase_fungal"/>
    <property type="match status" value="1"/>
</dbReference>
<dbReference type="Proteomes" id="UP001215151">
    <property type="component" value="Unassembled WGS sequence"/>
</dbReference>
<dbReference type="Gene3D" id="1.10.510.10">
    <property type="entry name" value="Transferase(Phosphotransferase) domain 1"/>
    <property type="match status" value="1"/>
</dbReference>
<dbReference type="InterPro" id="IPR011009">
    <property type="entry name" value="Kinase-like_dom_sf"/>
</dbReference>
<name>A0AAD7U1R1_9APHY</name>